<organism evidence="1 2">
    <name type="scientific">Vallitalea maricola</name>
    <dbReference type="NCBI Taxonomy" id="3074433"/>
    <lineage>
        <taxon>Bacteria</taxon>
        <taxon>Bacillati</taxon>
        <taxon>Bacillota</taxon>
        <taxon>Clostridia</taxon>
        <taxon>Lachnospirales</taxon>
        <taxon>Vallitaleaceae</taxon>
        <taxon>Vallitalea</taxon>
    </lineage>
</organism>
<dbReference type="EMBL" id="BTPU01000098">
    <property type="protein sequence ID" value="GMQ65143.1"/>
    <property type="molecule type" value="Genomic_DNA"/>
</dbReference>
<keyword evidence="2" id="KW-1185">Reference proteome</keyword>
<proteinExistence type="predicted"/>
<gene>
    <name evidence="1" type="ORF">AN2V17_43850</name>
</gene>
<name>A0ACB5URW3_9FIRM</name>
<evidence type="ECO:0000313" key="1">
    <source>
        <dbReference type="EMBL" id="GMQ65143.1"/>
    </source>
</evidence>
<accession>A0ACB5URW3</accession>
<protein>
    <submittedName>
        <fullName evidence="1">Tyrosine-type recombinase/integrase</fullName>
    </submittedName>
</protein>
<comment type="caution">
    <text evidence="1">The sequence shown here is derived from an EMBL/GenBank/DDBJ whole genome shotgun (WGS) entry which is preliminary data.</text>
</comment>
<dbReference type="Proteomes" id="UP001374599">
    <property type="component" value="Unassembled WGS sequence"/>
</dbReference>
<evidence type="ECO:0000313" key="2">
    <source>
        <dbReference type="Proteomes" id="UP001374599"/>
    </source>
</evidence>
<sequence>MSNTISITELNMDYVIHDNYSINSLETESYIEILKKINKLPFSKANTYYSDDVWDFSKLTTINVSKRKMKIFFNSANGVFKDDIKNYVLIKMIENKIKVQSIRKNSEVLCKFFNFTYKNHCYNVKDITATLISNFLEHEKPSPRRLRALKTSIKDFYTCYGANFEDLFTNEIEKVLNLGDYRAFKAIIEKSKTPDIPKDYFDKFVSTLIKLIDTEKESVDYKAVAAIYLILSQTGLRIGEILGLEVSSLHTINIFNGEESNYLTYKTWKRENGNNTFSIERIYINKLAKKGYSILLTLHKKKREELKQSYLYMGFSHMKNESQFPVDCDAFNRIQKKFYCYIDKYFPTINLTEDAYPELQRTKVAKIKSVTCINPDAETLTYPQNHQFRVHVCTELYNKGVPLKYIQKFMGHLSSEMQGYYVRPTKAKPQENMKFTLKTLEKIVSGDTKLLGASSGLSYKIKQFIKENHYNVETDLETICENLAKKIPVRQKTGGVCIKSSMLRECSIDAKTNELYCAYGVCPNIFHFYYMVDVSYRQTKELTKSIKINKNRGHIRQAQKELNMLNTILDKKLVPELDELKNMIIKKGIQSILQEYPNLQEIIENIDTTYQEVEQWKSMKL</sequence>
<reference evidence="1" key="1">
    <citation type="submission" date="2023-09" db="EMBL/GenBank/DDBJ databases">
        <title>Vallitalea sediminicola and Vallitalea maricola sp. nov., anaerobic bacteria isolated from marine sediment.</title>
        <authorList>
            <person name="Hirano S."/>
            <person name="Maeda A."/>
            <person name="Terahara T."/>
            <person name="Mori K."/>
            <person name="Hamada M."/>
            <person name="Matsumoto R."/>
            <person name="Kobayashi T."/>
        </authorList>
    </citation>
    <scope>NUCLEOTIDE SEQUENCE</scope>
    <source>
        <strain evidence="1">AN17-2</strain>
    </source>
</reference>